<reference evidence="22" key="1">
    <citation type="journal article" date="2010" name="PLoS Negl. Trop. Dis.">
        <title>The genome sequence of Trypanosoma brucei gambiense, causative agent of chronic human african trypanosomiasis.</title>
        <authorList>
            <person name="Jackson A.P."/>
            <person name="Sanders M."/>
            <person name="Berry A."/>
            <person name="McQuillan J."/>
            <person name="Aslett M.A."/>
            <person name="Quail M.A."/>
            <person name="Chukualim B."/>
            <person name="Capewell P."/>
            <person name="MacLeod A."/>
            <person name="Melville S.E."/>
            <person name="Gibson W."/>
            <person name="Barry J.D."/>
            <person name="Berriman M."/>
            <person name="Hertz-Fowler C."/>
        </authorList>
    </citation>
    <scope>NUCLEOTIDE SEQUENCE [LARGE SCALE GENOMIC DNA]</scope>
    <source>
        <strain evidence="22">MHOM/CI/86/DAL972</strain>
    </source>
</reference>
<accession>D0AAC2</accession>
<dbReference type="InterPro" id="IPR018083">
    <property type="entry name" value="Sterol_reductase_CS"/>
</dbReference>
<keyword evidence="12" id="KW-1207">Sterol metabolism</keyword>
<evidence type="ECO:0000256" key="9">
    <source>
        <dbReference type="ARBA" id="ARBA00023011"/>
    </source>
</evidence>
<dbReference type="GO" id="GO:0016129">
    <property type="term" value="P:phytosteroid biosynthetic process"/>
    <property type="evidence" value="ECO:0007669"/>
    <property type="project" value="UniProtKB-ARBA"/>
</dbReference>
<keyword evidence="6" id="KW-0752">Steroid biosynthesis</keyword>
<keyword evidence="9" id="KW-0756">Sterol biosynthesis</keyword>
<evidence type="ECO:0000256" key="13">
    <source>
        <dbReference type="ARBA" id="ARBA00023221"/>
    </source>
</evidence>
<dbReference type="FunFam" id="1.20.120.1630:FF:000009">
    <property type="entry name" value="C-14 sterol reductase"/>
    <property type="match status" value="1"/>
</dbReference>
<keyword evidence="4 20" id="KW-0812">Transmembrane</keyword>
<evidence type="ECO:0000256" key="1">
    <source>
        <dbReference type="ARBA" id="ARBA00004141"/>
    </source>
</evidence>
<feature type="compositionally biased region" description="Polar residues" evidence="19">
    <location>
        <begin position="30"/>
        <end position="41"/>
    </location>
</feature>
<dbReference type="GeneID" id="23866955"/>
<dbReference type="GO" id="GO:1902652">
    <property type="term" value="P:secondary alcohol metabolic process"/>
    <property type="evidence" value="ECO:0007669"/>
    <property type="project" value="UniProtKB-ARBA"/>
</dbReference>
<keyword evidence="5" id="KW-0521">NADP</keyword>
<feature type="transmembrane region" description="Helical" evidence="20">
    <location>
        <begin position="137"/>
        <end position="158"/>
    </location>
</feature>
<keyword evidence="7 20" id="KW-1133">Transmembrane helix</keyword>
<comment type="similarity">
    <text evidence="2">Belongs to the ERG4/ERG24 family.</text>
</comment>
<keyword evidence="8" id="KW-0560">Oxidoreductase</keyword>
<dbReference type="PANTHER" id="PTHR21257">
    <property type="entry name" value="DELTA(14)-STEROL REDUCTASE"/>
    <property type="match status" value="1"/>
</dbReference>
<organism evidence="21 22">
    <name type="scientific">Trypanosoma brucei gambiense (strain MHOM/CI/86/DAL972)</name>
    <dbReference type="NCBI Taxonomy" id="679716"/>
    <lineage>
        <taxon>Eukaryota</taxon>
        <taxon>Discoba</taxon>
        <taxon>Euglenozoa</taxon>
        <taxon>Kinetoplastea</taxon>
        <taxon>Metakinetoplastina</taxon>
        <taxon>Trypanosomatida</taxon>
        <taxon>Trypanosomatidae</taxon>
        <taxon>Trypanosoma</taxon>
    </lineage>
</organism>
<evidence type="ECO:0000256" key="3">
    <source>
        <dbReference type="ARBA" id="ARBA00022516"/>
    </source>
</evidence>
<evidence type="ECO:0000256" key="8">
    <source>
        <dbReference type="ARBA" id="ARBA00023002"/>
    </source>
</evidence>
<dbReference type="OrthoDB" id="5326588at2759"/>
<evidence type="ECO:0000256" key="18">
    <source>
        <dbReference type="ARBA" id="ARBA00083315"/>
    </source>
</evidence>
<sequence>MPPRSRKGTKSRSASPAPRTPGRTKKSPVTPRTKTPVTNKNRSYEWGGPLGALGMVVLLPLTVIGLNVLCSETSCSVHNVWDLPAMMLLALDVGVPRLLLALGVELLWMAFHALLYITPVGKQVKGVKLSDGTCLTYNINALHVFTLVHAILGGMHYADVIRLAWLADMFMPLMVAAIIISVFMSIVLYVASFRSSQVSFSPGGNTGNYLYDFWVGRELNPRTGSLDWKFMCELRPGLIGWSVLNWAFVAKAMEVGTCSPSIIVVALLESFYVLDGLLYEEGNLTMMDIVHDGFGFMLCFGDLAWVPFTYTLKAKFLAYHASQLSYMHVGICAAVALVGYAVFRGSNNQKSRFRQNPKDPANAALKVMHTSSGKSLIVSGYWGVCRHPNYVGDWLMTLSWSALTGFTEPLPYFQPVYFALLLIHRQLRDEEQMREKYGAEDMHKFHRIVRYRLIPYVY</sequence>
<dbReference type="PANTHER" id="PTHR21257:SF52">
    <property type="entry name" value="DELTA(14)-STEROL REDUCTASE TM7SF2"/>
    <property type="match status" value="1"/>
</dbReference>
<evidence type="ECO:0000256" key="19">
    <source>
        <dbReference type="SAM" id="MobiDB-lite"/>
    </source>
</evidence>
<feature type="region of interest" description="Disordered" evidence="19">
    <location>
        <begin position="1"/>
        <end position="42"/>
    </location>
</feature>
<evidence type="ECO:0000256" key="20">
    <source>
        <dbReference type="SAM" id="Phobius"/>
    </source>
</evidence>
<dbReference type="Pfam" id="PF01222">
    <property type="entry name" value="ERG4_ERG24"/>
    <property type="match status" value="1"/>
</dbReference>
<protein>
    <recommendedName>
        <fullName evidence="16">Delta(14)-sterol reductase ERG24</fullName>
    </recommendedName>
    <alternativeName>
        <fullName evidence="18">C-14 sterol reductase ERG24</fullName>
    </alternativeName>
    <alternativeName>
        <fullName evidence="17">Sterol C14-reductase ERG24</fullName>
    </alternativeName>
</protein>
<comment type="catalytic activity">
    <reaction evidence="14">
        <text>4,4-dimethyl-5alpha-cholesta-8,24-dien-3beta-ol + NADP(+) = 4,4-dimethyl-5alpha-cholesta-8,14,24-trien-3beta-ol + NADPH + H(+)</text>
        <dbReference type="Rhea" id="RHEA:18561"/>
        <dbReference type="ChEBI" id="CHEBI:15378"/>
        <dbReference type="ChEBI" id="CHEBI:17813"/>
        <dbReference type="ChEBI" id="CHEBI:18364"/>
        <dbReference type="ChEBI" id="CHEBI:57783"/>
        <dbReference type="ChEBI" id="CHEBI:58349"/>
        <dbReference type="EC" id="1.3.1.70"/>
    </reaction>
    <physiologicalReaction direction="right-to-left" evidence="14">
        <dbReference type="Rhea" id="RHEA:18563"/>
    </physiologicalReaction>
</comment>
<evidence type="ECO:0000256" key="7">
    <source>
        <dbReference type="ARBA" id="ARBA00022989"/>
    </source>
</evidence>
<gene>
    <name evidence="21" type="ORF">TbgDal_XI17430</name>
</gene>
<keyword evidence="3" id="KW-0444">Lipid biosynthesis</keyword>
<dbReference type="Gene3D" id="1.20.120.1630">
    <property type="match status" value="1"/>
</dbReference>
<feature type="compositionally biased region" description="Basic residues" evidence="19">
    <location>
        <begin position="1"/>
        <end position="10"/>
    </location>
</feature>
<evidence type="ECO:0000256" key="12">
    <source>
        <dbReference type="ARBA" id="ARBA00023166"/>
    </source>
</evidence>
<keyword evidence="10" id="KW-0443">Lipid metabolism</keyword>
<dbReference type="EMBL" id="FN554974">
    <property type="protein sequence ID" value="CBH18623.1"/>
    <property type="molecule type" value="Genomic_DNA"/>
</dbReference>
<dbReference type="VEuPathDB" id="TriTrypDB:Tbg972.11.17430"/>
<keyword evidence="13" id="KW-0753">Steroid metabolism</keyword>
<dbReference type="RefSeq" id="XP_011780887.1">
    <property type="nucleotide sequence ID" value="XM_011782585.1"/>
</dbReference>
<evidence type="ECO:0000256" key="5">
    <source>
        <dbReference type="ARBA" id="ARBA00022857"/>
    </source>
</evidence>
<dbReference type="KEGG" id="tbg:TbgDal_XI17430"/>
<name>D0AAC2_TRYB9</name>
<dbReference type="Proteomes" id="UP000002316">
    <property type="component" value="Chromosome 11"/>
</dbReference>
<dbReference type="GO" id="GO:0005789">
    <property type="term" value="C:endoplasmic reticulum membrane"/>
    <property type="evidence" value="ECO:0007669"/>
    <property type="project" value="TreeGrafter"/>
</dbReference>
<evidence type="ECO:0000256" key="10">
    <source>
        <dbReference type="ARBA" id="ARBA00023098"/>
    </source>
</evidence>
<dbReference type="GO" id="GO:0050613">
    <property type="term" value="F:Delta14-sterol reductase activity"/>
    <property type="evidence" value="ECO:0007669"/>
    <property type="project" value="UniProtKB-EC"/>
</dbReference>
<keyword evidence="11 20" id="KW-0472">Membrane</keyword>
<comment type="pathway">
    <text evidence="15">Steroid biosynthesis; zymosterol biosynthesis; zymosterol from lanosterol: step 2/6.</text>
</comment>
<feature type="transmembrane region" description="Helical" evidence="20">
    <location>
        <begin position="98"/>
        <end position="117"/>
    </location>
</feature>
<proteinExistence type="inferred from homology"/>
<evidence type="ECO:0000256" key="17">
    <source>
        <dbReference type="ARBA" id="ARBA00077841"/>
    </source>
</evidence>
<feature type="transmembrane region" description="Helical" evidence="20">
    <location>
        <begin position="50"/>
        <end position="69"/>
    </location>
</feature>
<comment type="subcellular location">
    <subcellularLocation>
        <location evidence="1">Membrane</location>
        <topology evidence="1">Multi-pass membrane protein</topology>
    </subcellularLocation>
</comment>
<evidence type="ECO:0000256" key="11">
    <source>
        <dbReference type="ARBA" id="ARBA00023136"/>
    </source>
</evidence>
<dbReference type="AlphaFoldDB" id="D0AAC2"/>
<feature type="transmembrane region" description="Helical" evidence="20">
    <location>
        <begin position="170"/>
        <end position="191"/>
    </location>
</feature>
<feature type="transmembrane region" description="Helical" evidence="20">
    <location>
        <begin position="294"/>
        <end position="312"/>
    </location>
</feature>
<dbReference type="GO" id="GO:0046165">
    <property type="term" value="P:alcohol biosynthetic process"/>
    <property type="evidence" value="ECO:0007669"/>
    <property type="project" value="UniProtKB-ARBA"/>
</dbReference>
<evidence type="ECO:0000256" key="2">
    <source>
        <dbReference type="ARBA" id="ARBA00005402"/>
    </source>
</evidence>
<dbReference type="InterPro" id="IPR001171">
    <property type="entry name" value="ERG24_DHCR-like"/>
</dbReference>
<evidence type="ECO:0000256" key="4">
    <source>
        <dbReference type="ARBA" id="ARBA00022692"/>
    </source>
</evidence>
<evidence type="ECO:0000256" key="15">
    <source>
        <dbReference type="ARBA" id="ARBA00060638"/>
    </source>
</evidence>
<dbReference type="GO" id="GO:0016126">
    <property type="term" value="P:sterol biosynthetic process"/>
    <property type="evidence" value="ECO:0007669"/>
    <property type="project" value="UniProtKB-KW"/>
</dbReference>
<feature type="transmembrane region" description="Helical" evidence="20">
    <location>
        <begin position="324"/>
        <end position="343"/>
    </location>
</feature>
<evidence type="ECO:0000256" key="16">
    <source>
        <dbReference type="ARBA" id="ARBA00074394"/>
    </source>
</evidence>
<evidence type="ECO:0000256" key="14">
    <source>
        <dbReference type="ARBA" id="ARBA00052254"/>
    </source>
</evidence>
<dbReference type="PROSITE" id="PS01017">
    <property type="entry name" value="STEROL_REDUCT_1"/>
    <property type="match status" value="1"/>
</dbReference>
<evidence type="ECO:0000313" key="22">
    <source>
        <dbReference type="Proteomes" id="UP000002316"/>
    </source>
</evidence>
<evidence type="ECO:0000313" key="21">
    <source>
        <dbReference type="EMBL" id="CBH18623.1"/>
    </source>
</evidence>
<evidence type="ECO:0000256" key="6">
    <source>
        <dbReference type="ARBA" id="ARBA00022955"/>
    </source>
</evidence>